<proteinExistence type="predicted"/>
<evidence type="ECO:0000313" key="1">
    <source>
        <dbReference type="EMBL" id="XDQ04805.1"/>
    </source>
</evidence>
<accession>A0AB39MG53</accession>
<dbReference type="RefSeq" id="WP_369190259.1">
    <property type="nucleotide sequence ID" value="NZ_CP163431.1"/>
</dbReference>
<organism evidence="1">
    <name type="scientific">Streptomyces sp. R08</name>
    <dbReference type="NCBI Taxonomy" id="3238624"/>
    <lineage>
        <taxon>Bacteria</taxon>
        <taxon>Bacillati</taxon>
        <taxon>Actinomycetota</taxon>
        <taxon>Actinomycetes</taxon>
        <taxon>Kitasatosporales</taxon>
        <taxon>Streptomycetaceae</taxon>
        <taxon>Streptomyces</taxon>
    </lineage>
</organism>
<sequence>MKAALLEALDDEAGGDSGRRAVAELARRLGLGAGVSARELADAARDPAWCDAVREWGRRRA</sequence>
<dbReference type="AlphaFoldDB" id="A0AB39MG53"/>
<gene>
    <name evidence="1" type="ORF">AB5J58_33730</name>
</gene>
<reference evidence="1" key="1">
    <citation type="submission" date="2024-07" db="EMBL/GenBank/DDBJ databases">
        <authorList>
            <person name="Yu S.T."/>
        </authorList>
    </citation>
    <scope>NUCLEOTIDE SEQUENCE</scope>
    <source>
        <strain evidence="1">R08</strain>
    </source>
</reference>
<protein>
    <submittedName>
        <fullName evidence="1">Uncharacterized protein</fullName>
    </submittedName>
</protein>
<dbReference type="EMBL" id="CP163431">
    <property type="protein sequence ID" value="XDQ04805.1"/>
    <property type="molecule type" value="Genomic_DNA"/>
</dbReference>
<name>A0AB39MG53_9ACTN</name>